<evidence type="ECO:0000313" key="3">
    <source>
        <dbReference type="EMBL" id="GFO48270.1"/>
    </source>
</evidence>
<protein>
    <submittedName>
        <fullName evidence="3">PiggyBac transposable element-derived protein 4</fullName>
    </submittedName>
</protein>
<dbReference type="PANTHER" id="PTHR46599:SF3">
    <property type="entry name" value="PIGGYBAC TRANSPOSABLE ELEMENT-DERIVED PROTEIN 4"/>
    <property type="match status" value="1"/>
</dbReference>
<proteinExistence type="predicted"/>
<evidence type="ECO:0000313" key="4">
    <source>
        <dbReference type="Proteomes" id="UP000735302"/>
    </source>
</evidence>
<feature type="domain" description="PiggyBac transposable element-derived protein" evidence="2">
    <location>
        <begin position="2"/>
        <end position="74"/>
    </location>
</feature>
<accession>A0AAV4DW25</accession>
<dbReference type="EMBL" id="BLXT01008384">
    <property type="protein sequence ID" value="GFO48270.1"/>
    <property type="molecule type" value="Genomic_DNA"/>
</dbReference>
<sequence>MLMSTAHTARTVRTGKRNRRTDELEEKPEIVHEYNKYMKGVDQVDMYLAFYSFNRKTLKWWKRAATHLIHLTRVQAHDLYKKENRGNKNTKSLYDFTLCLISSLLADVAEKKGPSARQHELLRLSHKDNPHFLESIPATDKKLKPTKRCIACCTKGSNERRKETRYQCKQCNGFFF</sequence>
<comment type="caution">
    <text evidence="3">The sequence shown here is derived from an EMBL/GenBank/DDBJ whole genome shotgun (WGS) entry which is preliminary data.</text>
</comment>
<dbReference type="InterPro" id="IPR029526">
    <property type="entry name" value="PGBD"/>
</dbReference>
<feature type="region of interest" description="Disordered" evidence="1">
    <location>
        <begin position="1"/>
        <end position="25"/>
    </location>
</feature>
<dbReference type="PANTHER" id="PTHR46599">
    <property type="entry name" value="PIGGYBAC TRANSPOSABLE ELEMENT-DERIVED PROTEIN 4"/>
    <property type="match status" value="1"/>
</dbReference>
<dbReference type="Proteomes" id="UP000735302">
    <property type="component" value="Unassembled WGS sequence"/>
</dbReference>
<keyword evidence="4" id="KW-1185">Reference proteome</keyword>
<dbReference type="AlphaFoldDB" id="A0AAV4DW25"/>
<evidence type="ECO:0000256" key="1">
    <source>
        <dbReference type="SAM" id="MobiDB-lite"/>
    </source>
</evidence>
<evidence type="ECO:0000259" key="2">
    <source>
        <dbReference type="Pfam" id="PF13843"/>
    </source>
</evidence>
<gene>
    <name evidence="3" type="ORF">PoB_007477500</name>
</gene>
<reference evidence="3 4" key="1">
    <citation type="journal article" date="2021" name="Elife">
        <title>Chloroplast acquisition without the gene transfer in kleptoplastic sea slugs, Plakobranchus ocellatus.</title>
        <authorList>
            <person name="Maeda T."/>
            <person name="Takahashi S."/>
            <person name="Yoshida T."/>
            <person name="Shimamura S."/>
            <person name="Takaki Y."/>
            <person name="Nagai Y."/>
            <person name="Toyoda A."/>
            <person name="Suzuki Y."/>
            <person name="Arimoto A."/>
            <person name="Ishii H."/>
            <person name="Satoh N."/>
            <person name="Nishiyama T."/>
            <person name="Hasebe M."/>
            <person name="Maruyama T."/>
            <person name="Minagawa J."/>
            <person name="Obokata J."/>
            <person name="Shigenobu S."/>
        </authorList>
    </citation>
    <scope>NUCLEOTIDE SEQUENCE [LARGE SCALE GENOMIC DNA]</scope>
</reference>
<dbReference type="Pfam" id="PF13843">
    <property type="entry name" value="DDE_Tnp_1_7"/>
    <property type="match status" value="1"/>
</dbReference>
<organism evidence="3 4">
    <name type="scientific">Plakobranchus ocellatus</name>
    <dbReference type="NCBI Taxonomy" id="259542"/>
    <lineage>
        <taxon>Eukaryota</taxon>
        <taxon>Metazoa</taxon>
        <taxon>Spiralia</taxon>
        <taxon>Lophotrochozoa</taxon>
        <taxon>Mollusca</taxon>
        <taxon>Gastropoda</taxon>
        <taxon>Heterobranchia</taxon>
        <taxon>Euthyneura</taxon>
        <taxon>Panpulmonata</taxon>
        <taxon>Sacoglossa</taxon>
        <taxon>Placobranchoidea</taxon>
        <taxon>Plakobranchidae</taxon>
        <taxon>Plakobranchus</taxon>
    </lineage>
</organism>
<name>A0AAV4DW25_9GAST</name>